<evidence type="ECO:0000313" key="8">
    <source>
        <dbReference type="EMBL" id="ABC31618.1"/>
    </source>
</evidence>
<dbReference type="Gene3D" id="1.10.8.60">
    <property type="match status" value="1"/>
</dbReference>
<proteinExistence type="predicted"/>
<dbReference type="GO" id="GO:0005524">
    <property type="term" value="F:ATP binding"/>
    <property type="evidence" value="ECO:0007669"/>
    <property type="project" value="UniProtKB-KW"/>
</dbReference>
<dbReference type="RefSeq" id="WP_011398683.1">
    <property type="nucleotide sequence ID" value="NC_007645.1"/>
</dbReference>
<dbReference type="HOGENOM" id="CLU_000445_0_6_6"/>
<evidence type="ECO:0000256" key="3">
    <source>
        <dbReference type="ARBA" id="ARBA00023015"/>
    </source>
</evidence>
<keyword evidence="3" id="KW-0805">Transcription regulation</keyword>
<dbReference type="SMART" id="SM00448">
    <property type="entry name" value="REC"/>
    <property type="match status" value="1"/>
</dbReference>
<dbReference type="OrthoDB" id="9804019at2"/>
<dbReference type="InterPro" id="IPR058031">
    <property type="entry name" value="AAA_lid_NorR"/>
</dbReference>
<dbReference type="STRING" id="349521.HCH_04929"/>
<dbReference type="PROSITE" id="PS50110">
    <property type="entry name" value="RESPONSE_REGULATORY"/>
    <property type="match status" value="1"/>
</dbReference>
<keyword evidence="9" id="KW-1185">Reference proteome</keyword>
<reference evidence="8 9" key="1">
    <citation type="journal article" date="2005" name="Nucleic Acids Res.">
        <title>Genomic blueprint of Hahella chejuensis, a marine microbe producing an algicidal agent.</title>
        <authorList>
            <person name="Jeong H."/>
            <person name="Yim J.H."/>
            <person name="Lee C."/>
            <person name="Choi S.-H."/>
            <person name="Park Y.K."/>
            <person name="Yoon S.H."/>
            <person name="Hur C.-G."/>
            <person name="Kang H.-Y."/>
            <person name="Kim D."/>
            <person name="Lee H.H."/>
            <person name="Park K.H."/>
            <person name="Park S.-H."/>
            <person name="Park H.-S."/>
            <person name="Lee H.K."/>
            <person name="Oh T.K."/>
            <person name="Kim J.F."/>
        </authorList>
    </citation>
    <scope>NUCLEOTIDE SEQUENCE [LARGE SCALE GENOMIC DNA]</scope>
    <source>
        <strain evidence="8 9">KCTC 2396</strain>
    </source>
</reference>
<feature type="domain" description="Sigma-54 factor interaction" evidence="6">
    <location>
        <begin position="133"/>
        <end position="360"/>
    </location>
</feature>
<dbReference type="EMBL" id="CP000155">
    <property type="protein sequence ID" value="ABC31618.1"/>
    <property type="molecule type" value="Genomic_DNA"/>
</dbReference>
<dbReference type="InterPro" id="IPR002197">
    <property type="entry name" value="HTH_Fis"/>
</dbReference>
<dbReference type="GO" id="GO:0000160">
    <property type="term" value="P:phosphorelay signal transduction system"/>
    <property type="evidence" value="ECO:0007669"/>
    <property type="project" value="InterPro"/>
</dbReference>
<accession>Q2SCK6</accession>
<dbReference type="SUPFAM" id="SSF52172">
    <property type="entry name" value="CheY-like"/>
    <property type="match status" value="1"/>
</dbReference>
<dbReference type="Pfam" id="PF00158">
    <property type="entry name" value="Sigma54_activat"/>
    <property type="match status" value="1"/>
</dbReference>
<dbReference type="SMART" id="SM00382">
    <property type="entry name" value="AAA"/>
    <property type="match status" value="1"/>
</dbReference>
<dbReference type="SUPFAM" id="SSF52540">
    <property type="entry name" value="P-loop containing nucleoside triphosphate hydrolases"/>
    <property type="match status" value="1"/>
</dbReference>
<keyword evidence="4" id="KW-0804">Transcription</keyword>
<evidence type="ECO:0000259" key="7">
    <source>
        <dbReference type="PROSITE" id="PS50110"/>
    </source>
</evidence>
<dbReference type="Gene3D" id="3.40.50.2300">
    <property type="match status" value="1"/>
</dbReference>
<evidence type="ECO:0000256" key="4">
    <source>
        <dbReference type="ARBA" id="ARBA00023163"/>
    </source>
</evidence>
<keyword evidence="5" id="KW-0597">Phosphoprotein</keyword>
<dbReference type="AlphaFoldDB" id="Q2SCK6"/>
<dbReference type="PRINTS" id="PR01590">
    <property type="entry name" value="HTHFIS"/>
</dbReference>
<dbReference type="FunFam" id="3.40.50.300:FF:000006">
    <property type="entry name" value="DNA-binding transcriptional regulator NtrC"/>
    <property type="match status" value="1"/>
</dbReference>
<evidence type="ECO:0000256" key="5">
    <source>
        <dbReference type="PROSITE-ProRule" id="PRU00169"/>
    </source>
</evidence>
<dbReference type="InterPro" id="IPR009057">
    <property type="entry name" value="Homeodomain-like_sf"/>
</dbReference>
<keyword evidence="2" id="KW-0067">ATP-binding</keyword>
<dbReference type="eggNOG" id="COG2204">
    <property type="taxonomic scope" value="Bacteria"/>
</dbReference>
<dbReference type="InterPro" id="IPR025662">
    <property type="entry name" value="Sigma_54_int_dom_ATP-bd_1"/>
</dbReference>
<dbReference type="CDD" id="cd00156">
    <property type="entry name" value="REC"/>
    <property type="match status" value="1"/>
</dbReference>
<dbReference type="Gene3D" id="3.40.50.300">
    <property type="entry name" value="P-loop containing nucleotide triphosphate hydrolases"/>
    <property type="match status" value="1"/>
</dbReference>
<dbReference type="Proteomes" id="UP000000238">
    <property type="component" value="Chromosome"/>
</dbReference>
<dbReference type="GO" id="GO:0006355">
    <property type="term" value="P:regulation of DNA-templated transcription"/>
    <property type="evidence" value="ECO:0007669"/>
    <property type="project" value="InterPro"/>
</dbReference>
<feature type="domain" description="Response regulatory" evidence="7">
    <location>
        <begin position="3"/>
        <end position="118"/>
    </location>
</feature>
<sequence length="445" mass="48909">MASILLVDDDEGFVQATRTLLEMLGHDARSAASVAEANAILQANQFDIVLLDLMLPDGSGLHVLDALNGSRKQPGHIAIVTGHPTVKSLVKTVCGPNISYLIKPIDIEQIKALIEKTSPELSEVDAPRHFNSLIGESPAMRELYQMIERVAQTRANVLLQGESGVGKELVARAIHAAGGSQGPFVAANCGALSRELIGSELFGHEKGSFTGAVSRKIGLFEQAKGGVLFLDEVTEMPIDMQPTLLRVLETNKVIRVGGAEEIPVDCRVVSATNRTQQQLAEDECLREDIYFRLAVFPIQIPPLRQRREDIPLLARRFLQELNEENGSAFGLGENNLKRLQDYDWPGNVRELRHAIHRAFIMTDPAQSELSLPDNLASPFARERQGSPGLQVGKTIEEMERELITLTLAQLDGDKRRAADMLGISLKTLYNRLNSYGENENTETPV</sequence>
<dbReference type="InterPro" id="IPR001789">
    <property type="entry name" value="Sig_transdc_resp-reg_receiver"/>
</dbReference>
<dbReference type="PROSITE" id="PS00688">
    <property type="entry name" value="SIGMA54_INTERACT_3"/>
    <property type="match status" value="1"/>
</dbReference>
<dbReference type="PANTHER" id="PTHR32071">
    <property type="entry name" value="TRANSCRIPTIONAL REGULATORY PROTEIN"/>
    <property type="match status" value="1"/>
</dbReference>
<protein>
    <submittedName>
        <fullName evidence="8">Sigma 54-dependent transcriptional activator containing CheY-like receiver domain</fullName>
    </submittedName>
</protein>
<dbReference type="Pfam" id="PF25601">
    <property type="entry name" value="AAA_lid_14"/>
    <property type="match status" value="1"/>
</dbReference>
<dbReference type="Pfam" id="PF00072">
    <property type="entry name" value="Response_reg"/>
    <property type="match status" value="1"/>
</dbReference>
<dbReference type="GO" id="GO:0043565">
    <property type="term" value="F:sequence-specific DNA binding"/>
    <property type="evidence" value="ECO:0007669"/>
    <property type="project" value="InterPro"/>
</dbReference>
<organism evidence="8 9">
    <name type="scientific">Hahella chejuensis (strain KCTC 2396)</name>
    <dbReference type="NCBI Taxonomy" id="349521"/>
    <lineage>
        <taxon>Bacteria</taxon>
        <taxon>Pseudomonadati</taxon>
        <taxon>Pseudomonadota</taxon>
        <taxon>Gammaproteobacteria</taxon>
        <taxon>Oceanospirillales</taxon>
        <taxon>Hahellaceae</taxon>
        <taxon>Hahella</taxon>
    </lineage>
</organism>
<dbReference type="Pfam" id="PF02954">
    <property type="entry name" value="HTH_8"/>
    <property type="match status" value="1"/>
</dbReference>
<dbReference type="InterPro" id="IPR027417">
    <property type="entry name" value="P-loop_NTPase"/>
</dbReference>
<name>Q2SCK6_HAHCH</name>
<dbReference type="SUPFAM" id="SSF46689">
    <property type="entry name" value="Homeodomain-like"/>
    <property type="match status" value="1"/>
</dbReference>
<dbReference type="CDD" id="cd00009">
    <property type="entry name" value="AAA"/>
    <property type="match status" value="1"/>
</dbReference>
<feature type="modified residue" description="4-aspartylphosphate" evidence="5">
    <location>
        <position position="52"/>
    </location>
</feature>
<keyword evidence="1" id="KW-0547">Nucleotide-binding</keyword>
<dbReference type="PROSITE" id="PS00675">
    <property type="entry name" value="SIGMA54_INTERACT_1"/>
    <property type="match status" value="1"/>
</dbReference>
<gene>
    <name evidence="8" type="ordered locus">HCH_04929</name>
</gene>
<evidence type="ECO:0000256" key="2">
    <source>
        <dbReference type="ARBA" id="ARBA00022840"/>
    </source>
</evidence>
<evidence type="ECO:0000313" key="9">
    <source>
        <dbReference type="Proteomes" id="UP000000238"/>
    </source>
</evidence>
<dbReference type="InterPro" id="IPR002078">
    <property type="entry name" value="Sigma_54_int"/>
</dbReference>
<dbReference type="InterPro" id="IPR003593">
    <property type="entry name" value="AAA+_ATPase"/>
</dbReference>
<dbReference type="InterPro" id="IPR025944">
    <property type="entry name" value="Sigma_54_int_dom_CS"/>
</dbReference>
<dbReference type="InterPro" id="IPR011006">
    <property type="entry name" value="CheY-like_superfamily"/>
</dbReference>
<dbReference type="KEGG" id="hch:HCH_04929"/>
<dbReference type="PROSITE" id="PS50045">
    <property type="entry name" value="SIGMA54_INTERACT_4"/>
    <property type="match status" value="1"/>
</dbReference>
<evidence type="ECO:0000259" key="6">
    <source>
        <dbReference type="PROSITE" id="PS50045"/>
    </source>
</evidence>
<dbReference type="Gene3D" id="1.10.10.60">
    <property type="entry name" value="Homeodomain-like"/>
    <property type="match status" value="1"/>
</dbReference>
<evidence type="ECO:0000256" key="1">
    <source>
        <dbReference type="ARBA" id="ARBA00022741"/>
    </source>
</evidence>